<reference evidence="7" key="1">
    <citation type="submission" date="2022-10" db="EMBL/GenBank/DDBJ databases">
        <title>Fusarium specimens isolated from Avocado Roots.</title>
        <authorList>
            <person name="Stajich J."/>
            <person name="Roper C."/>
            <person name="Heimlech-Rivalta G."/>
        </authorList>
    </citation>
    <scope>NUCLEOTIDE SEQUENCE</scope>
    <source>
        <strain evidence="7">CF00143</strain>
    </source>
</reference>
<name>A0A9W8PSU0_9HYPO</name>
<keyword evidence="3 6" id="KW-1133">Transmembrane helix</keyword>
<sequence>MYESTDFPTSTSEEETSSTESSGTVETSTSHQTSDVPSTTTSDTAEQTSPTDPGPNSSSTPVGPIIGGVIGGLALIALVGFGIWFIRRKKQYPGAVPSHGGYHPQSQSLPHYDYVNPAYAAPQYNQPPMSSTQANESQRFSNLPYVASTQASELQSPPARPKTPEL</sequence>
<comment type="subcellular location">
    <subcellularLocation>
        <location evidence="1">Membrane</location>
        <topology evidence="1">Single-pass membrane protein</topology>
    </subcellularLocation>
</comment>
<keyword evidence="2 6" id="KW-0812">Transmembrane</keyword>
<feature type="region of interest" description="Disordered" evidence="5">
    <location>
        <begin position="119"/>
        <end position="166"/>
    </location>
</feature>
<evidence type="ECO:0000256" key="3">
    <source>
        <dbReference type="ARBA" id="ARBA00022989"/>
    </source>
</evidence>
<feature type="compositionally biased region" description="Low complexity" evidence="5">
    <location>
        <begin position="119"/>
        <end position="128"/>
    </location>
</feature>
<feature type="compositionally biased region" description="Polar residues" evidence="5">
    <location>
        <begin position="129"/>
        <end position="155"/>
    </location>
</feature>
<dbReference type="GO" id="GO:0071944">
    <property type="term" value="C:cell periphery"/>
    <property type="evidence" value="ECO:0007669"/>
    <property type="project" value="UniProtKB-ARBA"/>
</dbReference>
<feature type="compositionally biased region" description="Low complexity" evidence="5">
    <location>
        <begin position="18"/>
        <end position="44"/>
    </location>
</feature>
<evidence type="ECO:0000256" key="1">
    <source>
        <dbReference type="ARBA" id="ARBA00004167"/>
    </source>
</evidence>
<dbReference type="GO" id="GO:0016020">
    <property type="term" value="C:membrane"/>
    <property type="evidence" value="ECO:0007669"/>
    <property type="project" value="UniProtKB-SubCell"/>
</dbReference>
<evidence type="ECO:0000313" key="7">
    <source>
        <dbReference type="EMBL" id="KAJ4016498.1"/>
    </source>
</evidence>
<feature type="compositionally biased region" description="Polar residues" evidence="5">
    <location>
        <begin position="45"/>
        <end position="60"/>
    </location>
</feature>
<dbReference type="EMBL" id="JAPDHF010000006">
    <property type="protein sequence ID" value="KAJ4016498.1"/>
    <property type="molecule type" value="Genomic_DNA"/>
</dbReference>
<feature type="region of interest" description="Disordered" evidence="5">
    <location>
        <begin position="1"/>
        <end position="62"/>
    </location>
</feature>
<dbReference type="Proteomes" id="UP001152130">
    <property type="component" value="Unassembled WGS sequence"/>
</dbReference>
<protein>
    <recommendedName>
        <fullName evidence="9">Mid2 domain-containing protein</fullName>
    </recommendedName>
</protein>
<keyword evidence="8" id="KW-1185">Reference proteome</keyword>
<dbReference type="AlphaFoldDB" id="A0A9W8PSU0"/>
<evidence type="ECO:0000256" key="5">
    <source>
        <dbReference type="SAM" id="MobiDB-lite"/>
    </source>
</evidence>
<evidence type="ECO:0000256" key="6">
    <source>
        <dbReference type="SAM" id="Phobius"/>
    </source>
</evidence>
<feature type="compositionally biased region" description="Low complexity" evidence="5">
    <location>
        <begin position="1"/>
        <end position="11"/>
    </location>
</feature>
<evidence type="ECO:0000256" key="4">
    <source>
        <dbReference type="ARBA" id="ARBA00023136"/>
    </source>
</evidence>
<dbReference type="InterPro" id="IPR051694">
    <property type="entry name" value="Immunoregulatory_rcpt-like"/>
</dbReference>
<dbReference type="PANTHER" id="PTHR15549">
    <property type="entry name" value="PAIRED IMMUNOGLOBULIN-LIKE TYPE 2 RECEPTOR"/>
    <property type="match status" value="1"/>
</dbReference>
<keyword evidence="4 6" id="KW-0472">Membrane</keyword>
<evidence type="ECO:0000313" key="8">
    <source>
        <dbReference type="Proteomes" id="UP001152130"/>
    </source>
</evidence>
<feature type="transmembrane region" description="Helical" evidence="6">
    <location>
        <begin position="65"/>
        <end position="86"/>
    </location>
</feature>
<proteinExistence type="predicted"/>
<dbReference type="OrthoDB" id="5104457at2759"/>
<accession>A0A9W8PSU0</accession>
<gene>
    <name evidence="7" type="ORF">NW766_004695</name>
</gene>
<dbReference type="PANTHER" id="PTHR15549:SF33">
    <property type="entry name" value="MEMBRANE PROTEIN WSC4, PUTATIVE (AFU_ORTHOLOGUE AFUA_5G09020)-RELATED"/>
    <property type="match status" value="1"/>
</dbReference>
<evidence type="ECO:0008006" key="9">
    <source>
        <dbReference type="Google" id="ProtNLM"/>
    </source>
</evidence>
<organism evidence="7 8">
    <name type="scientific">Fusarium irregulare</name>
    <dbReference type="NCBI Taxonomy" id="2494466"/>
    <lineage>
        <taxon>Eukaryota</taxon>
        <taxon>Fungi</taxon>
        <taxon>Dikarya</taxon>
        <taxon>Ascomycota</taxon>
        <taxon>Pezizomycotina</taxon>
        <taxon>Sordariomycetes</taxon>
        <taxon>Hypocreomycetidae</taxon>
        <taxon>Hypocreales</taxon>
        <taxon>Nectriaceae</taxon>
        <taxon>Fusarium</taxon>
        <taxon>Fusarium incarnatum-equiseti species complex</taxon>
    </lineage>
</organism>
<comment type="caution">
    <text evidence="7">The sequence shown here is derived from an EMBL/GenBank/DDBJ whole genome shotgun (WGS) entry which is preliminary data.</text>
</comment>
<evidence type="ECO:0000256" key="2">
    <source>
        <dbReference type="ARBA" id="ARBA00022692"/>
    </source>
</evidence>